<comment type="similarity">
    <text evidence="7">Belongs to the DHHC palmitoyltransferase family.</text>
</comment>
<comment type="domain">
    <text evidence="7">The DHHC domain is required for palmitoyltransferase activity.</text>
</comment>
<comment type="caution">
    <text evidence="7">Lacks conserved residue(s) required for the propagation of feature annotation.</text>
</comment>
<gene>
    <name evidence="10" type="ORF">PCOR1329_LOCUS48828</name>
</gene>
<keyword evidence="5 7" id="KW-0472">Membrane</keyword>
<evidence type="ECO:0000256" key="4">
    <source>
        <dbReference type="ARBA" id="ARBA00022989"/>
    </source>
</evidence>
<name>A0ABN9UKQ6_9DINO</name>
<dbReference type="InterPro" id="IPR001594">
    <property type="entry name" value="Palmitoyltrfase_DHHC"/>
</dbReference>
<sequence length="117" mass="13780">MPQDTKGDGTAVSSLQETKRSGDRRHCKWCAKYKPDRCHHCRVCRMCILKMDHHCPWIYNCVGFRNHKYFFLLLFYATIDCHLITWTMLESVKDPRGRCAAPAARARSRHQRRRAAV</sequence>
<dbReference type="PROSITE" id="PS50216">
    <property type="entry name" value="DHHC"/>
    <property type="match status" value="1"/>
</dbReference>
<dbReference type="Pfam" id="PF01529">
    <property type="entry name" value="DHHC"/>
    <property type="match status" value="1"/>
</dbReference>
<feature type="transmembrane region" description="Helical" evidence="7">
    <location>
        <begin position="69"/>
        <end position="89"/>
    </location>
</feature>
<keyword evidence="3 7" id="KW-0812">Transmembrane</keyword>
<keyword evidence="2 7" id="KW-0808">Transferase</keyword>
<evidence type="ECO:0000256" key="5">
    <source>
        <dbReference type="ARBA" id="ARBA00023136"/>
    </source>
</evidence>
<feature type="non-terminal residue" evidence="10">
    <location>
        <position position="117"/>
    </location>
</feature>
<keyword evidence="6 7" id="KW-0012">Acyltransferase</keyword>
<comment type="caution">
    <text evidence="10">The sequence shown here is derived from an EMBL/GenBank/DDBJ whole genome shotgun (WGS) entry which is preliminary data.</text>
</comment>
<evidence type="ECO:0000256" key="7">
    <source>
        <dbReference type="RuleBase" id="RU079119"/>
    </source>
</evidence>
<evidence type="ECO:0000259" key="9">
    <source>
        <dbReference type="Pfam" id="PF01529"/>
    </source>
</evidence>
<evidence type="ECO:0000256" key="2">
    <source>
        <dbReference type="ARBA" id="ARBA00022679"/>
    </source>
</evidence>
<feature type="region of interest" description="Disordered" evidence="8">
    <location>
        <begin position="1"/>
        <end position="24"/>
    </location>
</feature>
<dbReference type="PANTHER" id="PTHR12246">
    <property type="entry name" value="PALMITOYLTRANSFERASE ZDHHC16"/>
    <property type="match status" value="1"/>
</dbReference>
<keyword evidence="4 7" id="KW-1133">Transmembrane helix</keyword>
<accession>A0ABN9UKQ6</accession>
<evidence type="ECO:0000256" key="6">
    <source>
        <dbReference type="ARBA" id="ARBA00023315"/>
    </source>
</evidence>
<evidence type="ECO:0000256" key="3">
    <source>
        <dbReference type="ARBA" id="ARBA00022692"/>
    </source>
</evidence>
<feature type="domain" description="Palmitoyltransferase DHHC" evidence="9">
    <location>
        <begin position="23"/>
        <end position="93"/>
    </location>
</feature>
<organism evidence="10 11">
    <name type="scientific">Prorocentrum cordatum</name>
    <dbReference type="NCBI Taxonomy" id="2364126"/>
    <lineage>
        <taxon>Eukaryota</taxon>
        <taxon>Sar</taxon>
        <taxon>Alveolata</taxon>
        <taxon>Dinophyceae</taxon>
        <taxon>Prorocentrales</taxon>
        <taxon>Prorocentraceae</taxon>
        <taxon>Prorocentrum</taxon>
    </lineage>
</organism>
<comment type="subcellular location">
    <subcellularLocation>
        <location evidence="1">Membrane</location>
        <topology evidence="1">Multi-pass membrane protein</topology>
    </subcellularLocation>
</comment>
<evidence type="ECO:0000256" key="1">
    <source>
        <dbReference type="ARBA" id="ARBA00004141"/>
    </source>
</evidence>
<dbReference type="InterPro" id="IPR039859">
    <property type="entry name" value="PFA4/ZDH16/20/ERF2-like"/>
</dbReference>
<evidence type="ECO:0000313" key="11">
    <source>
        <dbReference type="Proteomes" id="UP001189429"/>
    </source>
</evidence>
<proteinExistence type="inferred from homology"/>
<keyword evidence="11" id="KW-1185">Reference proteome</keyword>
<dbReference type="EC" id="2.3.1.225" evidence="7"/>
<evidence type="ECO:0000313" key="10">
    <source>
        <dbReference type="EMBL" id="CAK0859475.1"/>
    </source>
</evidence>
<dbReference type="EMBL" id="CAUYUJ010015906">
    <property type="protein sequence ID" value="CAK0859475.1"/>
    <property type="molecule type" value="Genomic_DNA"/>
</dbReference>
<comment type="catalytic activity">
    <reaction evidence="7">
        <text>L-cysteinyl-[protein] + hexadecanoyl-CoA = S-hexadecanoyl-L-cysteinyl-[protein] + CoA</text>
        <dbReference type="Rhea" id="RHEA:36683"/>
        <dbReference type="Rhea" id="RHEA-COMP:10131"/>
        <dbReference type="Rhea" id="RHEA-COMP:11032"/>
        <dbReference type="ChEBI" id="CHEBI:29950"/>
        <dbReference type="ChEBI" id="CHEBI:57287"/>
        <dbReference type="ChEBI" id="CHEBI:57379"/>
        <dbReference type="ChEBI" id="CHEBI:74151"/>
        <dbReference type="EC" id="2.3.1.225"/>
    </reaction>
</comment>
<dbReference type="Proteomes" id="UP001189429">
    <property type="component" value="Unassembled WGS sequence"/>
</dbReference>
<reference evidence="10" key="1">
    <citation type="submission" date="2023-10" db="EMBL/GenBank/DDBJ databases">
        <authorList>
            <person name="Chen Y."/>
            <person name="Shah S."/>
            <person name="Dougan E. K."/>
            <person name="Thang M."/>
            <person name="Chan C."/>
        </authorList>
    </citation>
    <scope>NUCLEOTIDE SEQUENCE [LARGE SCALE GENOMIC DNA]</scope>
</reference>
<evidence type="ECO:0000256" key="8">
    <source>
        <dbReference type="SAM" id="MobiDB-lite"/>
    </source>
</evidence>
<protein>
    <recommendedName>
        <fullName evidence="7">Palmitoyltransferase</fullName>
        <ecNumber evidence="7">2.3.1.225</ecNumber>
    </recommendedName>
</protein>